<dbReference type="OrthoDB" id="9813468at2"/>
<dbReference type="RefSeq" id="WP_061947101.1">
    <property type="nucleotide sequence ID" value="NZ_LTAO01000001.1"/>
</dbReference>
<dbReference type="SUPFAM" id="SSF53822">
    <property type="entry name" value="Periplasmic binding protein-like I"/>
    <property type="match status" value="1"/>
</dbReference>
<sequence>MQTKYRMVKDRIKERILAGEYQANQRIDSESQLMKQHEVSRHTVRMAIGELVNEGWLYREQGAGTFVQDKVSQKEEAVHTPKSIAIITTFISDYIFPSIIRGAESYLSEKGYQVSLFSTNNDSEKEKSILEKIIQQRFDGVIIEPTKSAYTCPNLSYYFQLEKQQIPYIMINGYYEELEPAAFVINDEKGGFIQTEHLIERNHREIAGFFKTDDRQGVQRLKGFIKAHRKHSIDINPEHIITYTSEVKSTKPLEELKKLLDHRLITGIVCYNDELAVLMLNELRTRKMAVPSQISLVGFDNSFLSEATEVKLTTIEHPKNELGYEAAESLVSIIENPEQTSLEMKQYEPKLIIRKSTSYAP</sequence>
<dbReference type="InterPro" id="IPR036390">
    <property type="entry name" value="WH_DNA-bd_sf"/>
</dbReference>
<dbReference type="InterPro" id="IPR046335">
    <property type="entry name" value="LacI/GalR-like_sensor"/>
</dbReference>
<organism evidence="5 6">
    <name type="scientific">Alkalihalobacillus trypoxylicola</name>
    <dbReference type="NCBI Taxonomy" id="519424"/>
    <lineage>
        <taxon>Bacteria</taxon>
        <taxon>Bacillati</taxon>
        <taxon>Bacillota</taxon>
        <taxon>Bacilli</taxon>
        <taxon>Bacillales</taxon>
        <taxon>Bacillaceae</taxon>
        <taxon>Alkalihalobacillus</taxon>
    </lineage>
</organism>
<protein>
    <submittedName>
        <fullName evidence="5">GntR family transcriptional regulator</fullName>
    </submittedName>
</protein>
<proteinExistence type="predicted"/>
<feature type="domain" description="HTH gntR-type" evidence="4">
    <location>
        <begin position="2"/>
        <end position="70"/>
    </location>
</feature>
<dbReference type="GO" id="GO:0000976">
    <property type="term" value="F:transcription cis-regulatory region binding"/>
    <property type="evidence" value="ECO:0007669"/>
    <property type="project" value="TreeGrafter"/>
</dbReference>
<evidence type="ECO:0000259" key="4">
    <source>
        <dbReference type="PROSITE" id="PS50949"/>
    </source>
</evidence>
<accession>A0A161QP98</accession>
<dbReference type="FunFam" id="1.10.10.10:FF:000079">
    <property type="entry name" value="GntR family transcriptional regulator"/>
    <property type="match status" value="1"/>
</dbReference>
<dbReference type="CDD" id="cd01541">
    <property type="entry name" value="PBP1_AraR"/>
    <property type="match status" value="1"/>
</dbReference>
<dbReference type="SMART" id="SM00345">
    <property type="entry name" value="HTH_GNTR"/>
    <property type="match status" value="1"/>
</dbReference>
<dbReference type="Pfam" id="PF00392">
    <property type="entry name" value="GntR"/>
    <property type="match status" value="1"/>
</dbReference>
<evidence type="ECO:0000313" key="6">
    <source>
        <dbReference type="Proteomes" id="UP000075806"/>
    </source>
</evidence>
<keyword evidence="1" id="KW-0805">Transcription regulation</keyword>
<dbReference type="PROSITE" id="PS50949">
    <property type="entry name" value="HTH_GNTR"/>
    <property type="match status" value="1"/>
</dbReference>
<reference evidence="5" key="1">
    <citation type="submission" date="2016-02" db="EMBL/GenBank/DDBJ databases">
        <title>Genome sequence of Bacillus trypoxylicola KCTC 13244(T).</title>
        <authorList>
            <person name="Jeong H."/>
            <person name="Park S.-H."/>
            <person name="Choi S.-K."/>
        </authorList>
    </citation>
    <scope>NUCLEOTIDE SEQUENCE [LARGE SCALE GENOMIC DNA]</scope>
    <source>
        <strain evidence="5">KCTC 13244</strain>
    </source>
</reference>
<dbReference type="Proteomes" id="UP000075806">
    <property type="component" value="Unassembled WGS sequence"/>
</dbReference>
<keyword evidence="2" id="KW-0238">DNA-binding</keyword>
<dbReference type="PANTHER" id="PTHR30146">
    <property type="entry name" value="LACI-RELATED TRANSCRIPTIONAL REPRESSOR"/>
    <property type="match status" value="1"/>
</dbReference>
<name>A0A161QP98_9BACI</name>
<dbReference type="EMBL" id="LTAO01000001">
    <property type="protein sequence ID" value="KYG34842.1"/>
    <property type="molecule type" value="Genomic_DNA"/>
</dbReference>
<dbReference type="PANTHER" id="PTHR30146:SF150">
    <property type="entry name" value="ARABINOSE METABOLISM TRANSCRIPTIONAL REPRESSOR"/>
    <property type="match status" value="1"/>
</dbReference>
<gene>
    <name evidence="5" type="ORF">AZF04_00465</name>
</gene>
<evidence type="ECO:0000256" key="3">
    <source>
        <dbReference type="ARBA" id="ARBA00023163"/>
    </source>
</evidence>
<evidence type="ECO:0000313" key="5">
    <source>
        <dbReference type="EMBL" id="KYG34842.1"/>
    </source>
</evidence>
<dbReference type="Gene3D" id="1.10.10.10">
    <property type="entry name" value="Winged helix-like DNA-binding domain superfamily/Winged helix DNA-binding domain"/>
    <property type="match status" value="1"/>
</dbReference>
<dbReference type="AlphaFoldDB" id="A0A161QP98"/>
<dbReference type="InterPro" id="IPR033532">
    <property type="entry name" value="AraR_ligand_bind_dom"/>
</dbReference>
<comment type="caution">
    <text evidence="5">The sequence shown here is derived from an EMBL/GenBank/DDBJ whole genome shotgun (WGS) entry which is preliminary data.</text>
</comment>
<dbReference type="Gene3D" id="3.40.50.2300">
    <property type="match status" value="2"/>
</dbReference>
<dbReference type="GO" id="GO:0003700">
    <property type="term" value="F:DNA-binding transcription factor activity"/>
    <property type="evidence" value="ECO:0007669"/>
    <property type="project" value="InterPro"/>
</dbReference>
<dbReference type="SUPFAM" id="SSF46785">
    <property type="entry name" value="Winged helix' DNA-binding domain"/>
    <property type="match status" value="1"/>
</dbReference>
<keyword evidence="3" id="KW-0804">Transcription</keyword>
<evidence type="ECO:0000256" key="2">
    <source>
        <dbReference type="ARBA" id="ARBA00023125"/>
    </source>
</evidence>
<dbReference type="InterPro" id="IPR000524">
    <property type="entry name" value="Tscrpt_reg_HTH_GntR"/>
</dbReference>
<dbReference type="CDD" id="cd07377">
    <property type="entry name" value="WHTH_GntR"/>
    <property type="match status" value="1"/>
</dbReference>
<keyword evidence="6" id="KW-1185">Reference proteome</keyword>
<dbReference type="STRING" id="519424.AZF04_00465"/>
<evidence type="ECO:0000256" key="1">
    <source>
        <dbReference type="ARBA" id="ARBA00023015"/>
    </source>
</evidence>
<dbReference type="InterPro" id="IPR028082">
    <property type="entry name" value="Peripla_BP_I"/>
</dbReference>
<dbReference type="InterPro" id="IPR036388">
    <property type="entry name" value="WH-like_DNA-bd_sf"/>
</dbReference>
<dbReference type="Pfam" id="PF13377">
    <property type="entry name" value="Peripla_BP_3"/>
    <property type="match status" value="1"/>
</dbReference>